<dbReference type="InterPro" id="IPR022231">
    <property type="entry name" value="DUF3757"/>
</dbReference>
<reference evidence="2 3" key="1">
    <citation type="submission" date="2018-06" db="EMBL/GenBank/DDBJ databases">
        <authorList>
            <consortium name="Pathogen Informatics"/>
            <person name="Doyle S."/>
        </authorList>
    </citation>
    <scope>NUCLEOTIDE SEQUENCE [LARGE SCALE GENOMIC DNA]</scope>
    <source>
        <strain evidence="2 3">NCTC11470</strain>
    </source>
</reference>
<sequence length="168" mass="18566">MGKIKYIVTCGLLLLSPLASAIEITACPESNEISRVMSTYISDNQRWHGSAQGAENKGDTVRFLEAFYYPHGVNDRALGVLVQCSYQLDVGILQMKLRDNKALVNNGLYISIVDKPAWIKNEETAPYISYTCRADKAKDCSFNRVSDLAIAAITSDIQVVLPQMASEK</sequence>
<evidence type="ECO:0000256" key="1">
    <source>
        <dbReference type="SAM" id="SignalP"/>
    </source>
</evidence>
<proteinExistence type="predicted"/>
<keyword evidence="1" id="KW-0732">Signal</keyword>
<dbReference type="Proteomes" id="UP000254835">
    <property type="component" value="Unassembled WGS sequence"/>
</dbReference>
<name>A0A380PZD8_YERFR</name>
<accession>A0A380PZD8</accession>
<evidence type="ECO:0000313" key="2">
    <source>
        <dbReference type="EMBL" id="SUP78377.1"/>
    </source>
</evidence>
<feature type="chain" id="PRO_5016846465" evidence="1">
    <location>
        <begin position="22"/>
        <end position="168"/>
    </location>
</feature>
<dbReference type="EMBL" id="UHJA01000001">
    <property type="protein sequence ID" value="SUP78377.1"/>
    <property type="molecule type" value="Genomic_DNA"/>
</dbReference>
<dbReference type="RefSeq" id="WP_004706111.1">
    <property type="nucleotide sequence ID" value="NZ_CP023964.1"/>
</dbReference>
<dbReference type="Pfam" id="PF12582">
    <property type="entry name" value="DUF3757"/>
    <property type="match status" value="1"/>
</dbReference>
<protein>
    <submittedName>
        <fullName evidence="2">Protein of uncharacterized function (DUF3757)</fullName>
    </submittedName>
</protein>
<feature type="signal peptide" evidence="1">
    <location>
        <begin position="1"/>
        <end position="21"/>
    </location>
</feature>
<evidence type="ECO:0000313" key="3">
    <source>
        <dbReference type="Proteomes" id="UP000254835"/>
    </source>
</evidence>
<dbReference type="AlphaFoldDB" id="A0A380PZD8"/>
<organism evidence="2 3">
    <name type="scientific">Yersinia frederiksenii</name>
    <dbReference type="NCBI Taxonomy" id="29484"/>
    <lineage>
        <taxon>Bacteria</taxon>
        <taxon>Pseudomonadati</taxon>
        <taxon>Pseudomonadota</taxon>
        <taxon>Gammaproteobacteria</taxon>
        <taxon>Enterobacterales</taxon>
        <taxon>Yersiniaceae</taxon>
        <taxon>Yersinia</taxon>
    </lineage>
</organism>
<gene>
    <name evidence="2" type="ORF">NCTC11470_03496</name>
</gene>
<dbReference type="GeneID" id="57907653"/>